<dbReference type="PANTHER" id="PTHR40274">
    <property type="entry name" value="VIRGINIAMYCIN B LYASE"/>
    <property type="match status" value="1"/>
</dbReference>
<dbReference type="AlphaFoldDB" id="A0A8J4EFA4"/>
<accession>A0A8J4EFA4</accession>
<keyword evidence="3" id="KW-1185">Reference proteome</keyword>
<name>A0A8J4EFA4_9ACTN</name>
<comment type="caution">
    <text evidence="2">The sequence shown here is derived from an EMBL/GenBank/DDBJ whole genome shotgun (WGS) entry which is preliminary data.</text>
</comment>
<feature type="signal peptide" evidence="1">
    <location>
        <begin position="1"/>
        <end position="35"/>
    </location>
</feature>
<sequence>MDHREEALMRRTLAAATTALLVASVVTVATAPAAAAAVPPPTTPPTVPASAAEQQRLASLGVPLQDVLLIGGTVAPGPSGTPVLWSVSSGAPAHLNAVDPATGTAVARYDLPGAGGSYAIDAAPDGTIYVGTYNDGRLFRWTRTGGVVDLGRPLASEHFIWDVKVAADGTVFGGTFGGGKLFSRSPGGQVRDYGKVHPTQAYGRAIALWGDKVYVGSEAPGYLTEVDIASGAKRVIPQPTGLDPATTWVYDLDAVDGYLYARYGSANPGPLYVYDIAAGQWHDRLDSAHGLEVSPSDGQGGIYLLKSNGLVRYTPATKTVTTTPLTVSGRIGNTRGIGWAELGLPDYPGRSIVGLLWRGLMFRYNPTTGAHSFVQTTIQGEPIEITAISDGPDGRVYTGGYLNGGFAAVDQNTGATTEFHTFGQSEAMVSHGDKLYVGVYPDARLYGYDPGKPWNSPDYSPSPEPQPAANPELLFTMKPELQIRPRGMVSTGQYVAVGTMPEINLLGGYLVIYDPATGQQITKERNVSQDQSIVDLAYRDGIVYGATSIYGGQSATVPTTTEGKVFAWSIAEKRKLWEVVPAPGRPVVSGLTFDDAGRLWGTAANEVFSLDVGAAQVTTRWSYGTGTPIVGDIAFNPVDRMLYATVGGQSFARIDPATGQRFVLRAQASRHVDVHPNGDVYVNSGNGLTELFRYDLPGGPCRHPDPAATVAVRDADSGVPNRPVAGGCTIEDLFLDEAAWPNRAALVLYTTVYATLLRVTGVLTASERDRLVAAARRATI</sequence>
<dbReference type="PROSITE" id="PS51318">
    <property type="entry name" value="TAT"/>
    <property type="match status" value="1"/>
</dbReference>
<dbReference type="Proteomes" id="UP000635606">
    <property type="component" value="Unassembled WGS sequence"/>
</dbReference>
<dbReference type="PANTHER" id="PTHR40274:SF3">
    <property type="entry name" value="VIRGINIAMYCIN B LYASE"/>
    <property type="match status" value="1"/>
</dbReference>
<dbReference type="InterPro" id="IPR006311">
    <property type="entry name" value="TAT_signal"/>
</dbReference>
<dbReference type="InterPro" id="IPR011047">
    <property type="entry name" value="Quinoprotein_ADH-like_sf"/>
</dbReference>
<keyword evidence="1" id="KW-0732">Signal</keyword>
<dbReference type="InterPro" id="IPR015943">
    <property type="entry name" value="WD40/YVTN_repeat-like_dom_sf"/>
</dbReference>
<gene>
    <name evidence="2" type="ORF">Voc01_073800</name>
</gene>
<feature type="chain" id="PRO_5035278568" evidence="1">
    <location>
        <begin position="36"/>
        <end position="780"/>
    </location>
</feature>
<reference evidence="2" key="1">
    <citation type="submission" date="2021-01" db="EMBL/GenBank/DDBJ databases">
        <title>Whole genome shotgun sequence of Virgisporangium ochraceum NBRC 16418.</title>
        <authorList>
            <person name="Komaki H."/>
            <person name="Tamura T."/>
        </authorList>
    </citation>
    <scope>NUCLEOTIDE SEQUENCE</scope>
    <source>
        <strain evidence="2">NBRC 16418</strain>
    </source>
</reference>
<dbReference type="SUPFAM" id="SSF63829">
    <property type="entry name" value="Calcium-dependent phosphotriesterase"/>
    <property type="match status" value="1"/>
</dbReference>
<evidence type="ECO:0000313" key="2">
    <source>
        <dbReference type="EMBL" id="GIJ72463.1"/>
    </source>
</evidence>
<proteinExistence type="predicted"/>
<dbReference type="Gene3D" id="2.130.10.10">
    <property type="entry name" value="YVTN repeat-like/Quinoprotein amine dehydrogenase"/>
    <property type="match status" value="2"/>
</dbReference>
<evidence type="ECO:0000313" key="3">
    <source>
        <dbReference type="Proteomes" id="UP000635606"/>
    </source>
</evidence>
<dbReference type="EMBL" id="BOPH01000101">
    <property type="protein sequence ID" value="GIJ72463.1"/>
    <property type="molecule type" value="Genomic_DNA"/>
</dbReference>
<dbReference type="InterPro" id="IPR051344">
    <property type="entry name" value="Vgb"/>
</dbReference>
<evidence type="ECO:0000256" key="1">
    <source>
        <dbReference type="SAM" id="SignalP"/>
    </source>
</evidence>
<protein>
    <submittedName>
        <fullName evidence="2">Uncharacterized protein</fullName>
    </submittedName>
</protein>
<dbReference type="SUPFAM" id="SSF50998">
    <property type="entry name" value="Quinoprotein alcohol dehydrogenase-like"/>
    <property type="match status" value="1"/>
</dbReference>
<organism evidence="2 3">
    <name type="scientific">Virgisporangium ochraceum</name>
    <dbReference type="NCBI Taxonomy" id="65505"/>
    <lineage>
        <taxon>Bacteria</taxon>
        <taxon>Bacillati</taxon>
        <taxon>Actinomycetota</taxon>
        <taxon>Actinomycetes</taxon>
        <taxon>Micromonosporales</taxon>
        <taxon>Micromonosporaceae</taxon>
        <taxon>Virgisporangium</taxon>
    </lineage>
</organism>